<dbReference type="EC" id="2.6.1.-" evidence="3"/>
<dbReference type="InterPro" id="IPR004838">
    <property type="entry name" value="NHTrfase_class1_PyrdxlP-BS"/>
</dbReference>
<dbReference type="PANTHER" id="PTHR42885:SF1">
    <property type="entry name" value="THREONINE-PHOSPHATE DECARBOXYLASE"/>
    <property type="match status" value="1"/>
</dbReference>
<keyword evidence="6" id="KW-1185">Reference proteome</keyword>
<dbReference type="PROSITE" id="PS00105">
    <property type="entry name" value="AA_TRANSFER_CLASS_1"/>
    <property type="match status" value="1"/>
</dbReference>
<dbReference type="Proteomes" id="UP000282184">
    <property type="component" value="Unassembled WGS sequence"/>
</dbReference>
<dbReference type="PANTHER" id="PTHR42885">
    <property type="entry name" value="HISTIDINOL-PHOSPHATE AMINOTRANSFERASE-RELATED"/>
    <property type="match status" value="1"/>
</dbReference>
<dbReference type="EMBL" id="RXOF01000001">
    <property type="protein sequence ID" value="RTQ53716.1"/>
    <property type="molecule type" value="Genomic_DNA"/>
</dbReference>
<dbReference type="OrthoDB" id="9813612at2"/>
<evidence type="ECO:0000259" key="4">
    <source>
        <dbReference type="Pfam" id="PF00155"/>
    </source>
</evidence>
<dbReference type="InterPro" id="IPR015421">
    <property type="entry name" value="PyrdxlP-dep_Trfase_major"/>
</dbReference>
<organism evidence="5 6">
    <name type="scientific">Hymenobacter gummosus</name>
    <dbReference type="NCBI Taxonomy" id="1776032"/>
    <lineage>
        <taxon>Bacteria</taxon>
        <taxon>Pseudomonadati</taxon>
        <taxon>Bacteroidota</taxon>
        <taxon>Cytophagia</taxon>
        <taxon>Cytophagales</taxon>
        <taxon>Hymenobacteraceae</taxon>
        <taxon>Hymenobacter</taxon>
    </lineage>
</organism>
<keyword evidence="3 5" id="KW-0032">Aminotransferase</keyword>
<evidence type="ECO:0000256" key="2">
    <source>
        <dbReference type="ARBA" id="ARBA00022898"/>
    </source>
</evidence>
<accession>A0A431UA61</accession>
<name>A0A431UA61_9BACT</name>
<keyword evidence="3 5" id="KW-0808">Transferase</keyword>
<dbReference type="GO" id="GO:0030170">
    <property type="term" value="F:pyridoxal phosphate binding"/>
    <property type="evidence" value="ECO:0007669"/>
    <property type="project" value="InterPro"/>
</dbReference>
<protein>
    <recommendedName>
        <fullName evidence="3">Aminotransferase</fullName>
        <ecNumber evidence="3">2.6.1.-</ecNumber>
    </recommendedName>
</protein>
<comment type="similarity">
    <text evidence="3">Belongs to the class-I pyridoxal-phosphate-dependent aminotransferase family.</text>
</comment>
<proteinExistence type="inferred from homology"/>
<dbReference type="InterPro" id="IPR015422">
    <property type="entry name" value="PyrdxlP-dep_Trfase_small"/>
</dbReference>
<dbReference type="AlphaFoldDB" id="A0A431UA61"/>
<dbReference type="CDD" id="cd00609">
    <property type="entry name" value="AAT_like"/>
    <property type="match status" value="1"/>
</dbReference>
<dbReference type="Gene3D" id="3.40.640.10">
    <property type="entry name" value="Type I PLP-dependent aspartate aminotransferase-like (Major domain)"/>
    <property type="match status" value="1"/>
</dbReference>
<evidence type="ECO:0000313" key="5">
    <source>
        <dbReference type="EMBL" id="RTQ53716.1"/>
    </source>
</evidence>
<evidence type="ECO:0000256" key="3">
    <source>
        <dbReference type="RuleBase" id="RU000481"/>
    </source>
</evidence>
<dbReference type="GO" id="GO:0008483">
    <property type="term" value="F:transaminase activity"/>
    <property type="evidence" value="ECO:0007669"/>
    <property type="project" value="UniProtKB-KW"/>
</dbReference>
<dbReference type="InterPro" id="IPR015424">
    <property type="entry name" value="PyrdxlP-dep_Trfase"/>
</dbReference>
<evidence type="ECO:0000313" key="6">
    <source>
        <dbReference type="Proteomes" id="UP000282184"/>
    </source>
</evidence>
<dbReference type="SUPFAM" id="SSF53383">
    <property type="entry name" value="PLP-dependent transferases"/>
    <property type="match status" value="1"/>
</dbReference>
<feature type="domain" description="Aminotransferase class I/classII large" evidence="4">
    <location>
        <begin position="52"/>
        <end position="373"/>
    </location>
</feature>
<comment type="cofactor">
    <cofactor evidence="1 3">
        <name>pyridoxal 5'-phosphate</name>
        <dbReference type="ChEBI" id="CHEBI:597326"/>
    </cofactor>
</comment>
<dbReference type="Gene3D" id="3.90.1150.10">
    <property type="entry name" value="Aspartate Aminotransferase, domain 1"/>
    <property type="match status" value="1"/>
</dbReference>
<dbReference type="RefSeq" id="WP_126691643.1">
    <property type="nucleotide sequence ID" value="NZ_RXOF01000001.1"/>
</dbReference>
<comment type="caution">
    <text evidence="5">The sequence shown here is derived from an EMBL/GenBank/DDBJ whole genome shotgun (WGS) entry which is preliminary data.</text>
</comment>
<evidence type="ECO:0000256" key="1">
    <source>
        <dbReference type="ARBA" id="ARBA00001933"/>
    </source>
</evidence>
<reference evidence="5 6" key="1">
    <citation type="submission" date="2018-12" db="EMBL/GenBank/DDBJ databases">
        <title>Hymenobacter gummosus sp. nov., isolated from a spring.</title>
        <authorList>
            <person name="Nie L."/>
        </authorList>
    </citation>
    <scope>NUCLEOTIDE SEQUENCE [LARGE SCALE GENOMIC DNA]</scope>
    <source>
        <strain evidence="5 6">KCTC 52166</strain>
    </source>
</reference>
<dbReference type="InterPro" id="IPR004839">
    <property type="entry name" value="Aminotransferase_I/II_large"/>
</dbReference>
<keyword evidence="2" id="KW-0663">Pyridoxal phosphate</keyword>
<dbReference type="Pfam" id="PF00155">
    <property type="entry name" value="Aminotran_1_2"/>
    <property type="match status" value="1"/>
</dbReference>
<sequence>MDISAASAHPTPGLDLSLFQQTSHSPSYASLTQNFEHAGELHDYCIPVNSYFPPTRVMDALYRKLPYALKYYPSSNSDLAALVCAFVGLPDPACVIVGNGSTELISWLNTVFVQDDVLVPVPSFGRWTDEPQGLGRRVEYVAYSDAQQQHLSAAAFVQAVKDAGVRNAVLCNPNNPTGSLLGREDVIWIMQQLRHLDTLVIDESFIDFSLPEPPTVQDVVADYPNAWVLKSLGKNLGLHGLRMGYAISCPANIARLRRHLPYWNVNGITELLLKLVVEEKAAYEASRRRVLQDRDYLHRALQAVPELTVFPSFANFVYVRLDEAYDGEELRNRLLLNHRCFVRTCGNKVHGSSQYLRIAARPQPDVDYLVAALRYELRQAAAA</sequence>
<gene>
    <name evidence="5" type="ORF">EJV47_02985</name>
</gene>